<evidence type="ECO:0000259" key="1">
    <source>
        <dbReference type="SMART" id="SM00849"/>
    </source>
</evidence>
<proteinExistence type="predicted"/>
<dbReference type="CDD" id="cd16279">
    <property type="entry name" value="metallo-hydrolase-like_MBL-fold"/>
    <property type="match status" value="1"/>
</dbReference>
<dbReference type="PANTHER" id="PTHR42663">
    <property type="entry name" value="HYDROLASE C777.06C-RELATED-RELATED"/>
    <property type="match status" value="1"/>
</dbReference>
<dbReference type="GO" id="GO:0016787">
    <property type="term" value="F:hydrolase activity"/>
    <property type="evidence" value="ECO:0007669"/>
    <property type="project" value="UniProtKB-KW"/>
</dbReference>
<dbReference type="Gene3D" id="3.60.15.10">
    <property type="entry name" value="Ribonuclease Z/Hydroxyacylglutathione hydrolase-like"/>
    <property type="match status" value="1"/>
</dbReference>
<dbReference type="RefSeq" id="WP_095605489.1">
    <property type="nucleotide sequence ID" value="NZ_NSKE01000002.1"/>
</dbReference>
<accession>A0A2A2GF23</accession>
<feature type="domain" description="Metallo-beta-lactamase" evidence="1">
    <location>
        <begin position="35"/>
        <end position="223"/>
    </location>
</feature>
<dbReference type="EMBL" id="NSKE01000002">
    <property type="protein sequence ID" value="PAU95362.1"/>
    <property type="molecule type" value="Genomic_DNA"/>
</dbReference>
<keyword evidence="3" id="KW-1185">Reference proteome</keyword>
<reference evidence="2 3" key="1">
    <citation type="submission" date="2017-08" db="EMBL/GenBank/DDBJ databases">
        <title>Aliifodinibius alkalisoli sp. nov., isolated from saline alkaline soil.</title>
        <authorList>
            <person name="Liu D."/>
            <person name="Zhang G."/>
        </authorList>
    </citation>
    <scope>NUCLEOTIDE SEQUENCE [LARGE SCALE GENOMIC DNA]</scope>
    <source>
        <strain evidence="2 3">WN023</strain>
    </source>
</reference>
<comment type="caution">
    <text evidence="2">The sequence shown here is derived from an EMBL/GenBank/DDBJ whole genome shotgun (WGS) entry which is preliminary data.</text>
</comment>
<dbReference type="OrthoDB" id="9781189at2"/>
<evidence type="ECO:0000313" key="2">
    <source>
        <dbReference type="EMBL" id="PAU95362.1"/>
    </source>
</evidence>
<dbReference type="InterPro" id="IPR001279">
    <property type="entry name" value="Metallo-B-lactamas"/>
</dbReference>
<dbReference type="Pfam" id="PF12706">
    <property type="entry name" value="Lactamase_B_2"/>
    <property type="match status" value="1"/>
</dbReference>
<dbReference type="AlphaFoldDB" id="A0A2A2GF23"/>
<gene>
    <name evidence="2" type="ORF">CK503_03980</name>
</gene>
<dbReference type="SMART" id="SM00849">
    <property type="entry name" value="Lactamase_B"/>
    <property type="match status" value="1"/>
</dbReference>
<dbReference type="SUPFAM" id="SSF56281">
    <property type="entry name" value="Metallo-hydrolase/oxidoreductase"/>
    <property type="match status" value="1"/>
</dbReference>
<protein>
    <submittedName>
        <fullName evidence="2">MBL fold metallo-hydrolase</fullName>
    </submittedName>
</protein>
<dbReference type="Proteomes" id="UP000218831">
    <property type="component" value="Unassembled WGS sequence"/>
</dbReference>
<name>A0A2A2GF23_9BACT</name>
<dbReference type="PANTHER" id="PTHR42663:SF6">
    <property type="entry name" value="HYDROLASE C777.06C-RELATED"/>
    <property type="match status" value="1"/>
</dbReference>
<keyword evidence="2" id="KW-0378">Hydrolase</keyword>
<evidence type="ECO:0000313" key="3">
    <source>
        <dbReference type="Proteomes" id="UP000218831"/>
    </source>
</evidence>
<dbReference type="InterPro" id="IPR036866">
    <property type="entry name" value="RibonucZ/Hydroxyglut_hydro"/>
</dbReference>
<sequence>MQLTFLGTGTSMGVPTAGGFGKEQIDGDPRNIRWRCSAWIQTEESSIVIDTGPEFRLQTIRASLSEIDLVLITHEHMDHIAGLDDLRPFCYKQEQKIPVYGSATCLDAIRRRFEYMFGHNRYPGATDINLQEINDSITFQDLEITPLPATHGKVTVLGYRVNDVSYITDVKELHESAKERIRGSKVMVLDGLRWKPEHPTHMTIPEAVDIANELNIPQTYLCHMNSYVNHEESNKRLPEHVRLAYDQLTLTIA</sequence>
<organism evidence="2 3">
    <name type="scientific">Fodinibius salipaludis</name>
    <dbReference type="NCBI Taxonomy" id="2032627"/>
    <lineage>
        <taxon>Bacteria</taxon>
        <taxon>Pseudomonadati</taxon>
        <taxon>Balneolota</taxon>
        <taxon>Balneolia</taxon>
        <taxon>Balneolales</taxon>
        <taxon>Balneolaceae</taxon>
        <taxon>Fodinibius</taxon>
    </lineage>
</organism>